<dbReference type="RefSeq" id="WP_068718237.1">
    <property type="nucleotide sequence ID" value="NZ_LWDV01000009.1"/>
</dbReference>
<keyword evidence="3" id="KW-0808">Transferase</keyword>
<dbReference type="GO" id="GO:0019346">
    <property type="term" value="P:transsulfuration"/>
    <property type="evidence" value="ECO:0007669"/>
    <property type="project" value="InterPro"/>
</dbReference>
<dbReference type="Gene3D" id="3.40.640.10">
    <property type="entry name" value="Type I PLP-dependent aspartate aminotransferase-like (Major domain)"/>
    <property type="match status" value="1"/>
</dbReference>
<dbReference type="InterPro" id="IPR054542">
    <property type="entry name" value="Cys_met_metab_PP"/>
</dbReference>
<feature type="modified residue" description="N6-(pyridoxal phosphate)lysine" evidence="7">
    <location>
        <position position="212"/>
    </location>
</feature>
<dbReference type="SUPFAM" id="SSF53383">
    <property type="entry name" value="PLP-dependent transferases"/>
    <property type="match status" value="1"/>
</dbReference>
<gene>
    <name evidence="9" type="ORF">U472_10495</name>
</gene>
<sequence>MSSREGKYGFETVALHGGYNPKQDSQNSRAVPIYQTTSYIFDDADHAARLFALEEAGNIYSRIMNPTHDVFEKRLAELEGAEAGLVTSSGMSAIHLTAITLAEGGGEIVASKYLYGGTYNLFSTTLPKYGIDTNFVDPHDFNAWEEAINENTKFLYLESPGNPTLDIVDIEKVAEIAHKHDLKLVVDNTFCTPYLSRPIEFGADIVVHSATKYIGGHGSSIGGIIVGPADFLLKARVEGYRDIGPAASPFNTWLFIQGLETLALRMERHSENALKVAQWLEAHPQVEWVRYPGLESHPQHELAKKQQKAFGGMLCFGIKGGVKAGKALINNVELCSLLANVGDSRTLIIHPASTTHEQLSAEEQKAAGITANLIRVSVGIERVEDIIGDLEQSFKKVNK</sequence>
<comment type="cofactor">
    <cofactor evidence="1 8">
        <name>pyridoxal 5'-phosphate</name>
        <dbReference type="ChEBI" id="CHEBI:597326"/>
    </cofactor>
</comment>
<comment type="caution">
    <text evidence="9">The sequence shown here is derived from an EMBL/GenBank/DDBJ whole genome shotgun (WGS) entry which is preliminary data.</text>
</comment>
<dbReference type="GO" id="GO:0004124">
    <property type="term" value="F:cysteine synthase activity"/>
    <property type="evidence" value="ECO:0007669"/>
    <property type="project" value="TreeGrafter"/>
</dbReference>
<dbReference type="EMBL" id="LWDV01000009">
    <property type="protein sequence ID" value="OCL26422.1"/>
    <property type="molecule type" value="Genomic_DNA"/>
</dbReference>
<dbReference type="GO" id="GO:0005737">
    <property type="term" value="C:cytoplasm"/>
    <property type="evidence" value="ECO:0007669"/>
    <property type="project" value="TreeGrafter"/>
</dbReference>
<dbReference type="GO" id="GO:0006535">
    <property type="term" value="P:cysteine biosynthetic process from serine"/>
    <property type="evidence" value="ECO:0007669"/>
    <property type="project" value="TreeGrafter"/>
</dbReference>
<dbReference type="Pfam" id="PF01053">
    <property type="entry name" value="Cys_Met_Meta_PP"/>
    <property type="match status" value="1"/>
</dbReference>
<keyword evidence="9" id="KW-0456">Lyase</keyword>
<dbReference type="InterPro" id="IPR006235">
    <property type="entry name" value="OAc-hSer/O-AcSer_sulfhydrylase"/>
</dbReference>
<reference evidence="9 10" key="2">
    <citation type="submission" date="2016-08" db="EMBL/GenBank/DDBJ databases">
        <title>Orenia metallireducens sp. nov. strain Z6, a Novel Metal-reducing Firmicute from the Deep Subsurface.</title>
        <authorList>
            <person name="Maxim B.I."/>
            <person name="Kenneth K."/>
            <person name="Flynn T.M."/>
            <person name="Oloughlin E.J."/>
            <person name="Locke R.A."/>
            <person name="Weber J.R."/>
            <person name="Egan S.M."/>
            <person name="Mackie R.I."/>
            <person name="Cann I.K."/>
        </authorList>
    </citation>
    <scope>NUCLEOTIDE SEQUENCE [LARGE SCALE GENOMIC DNA]</scope>
    <source>
        <strain evidence="9 10">Z6</strain>
    </source>
</reference>
<dbReference type="PROSITE" id="PS00868">
    <property type="entry name" value="CYS_MET_METAB_PP"/>
    <property type="match status" value="1"/>
</dbReference>
<evidence type="ECO:0000256" key="2">
    <source>
        <dbReference type="ARBA" id="ARBA00011881"/>
    </source>
</evidence>
<evidence type="ECO:0000256" key="6">
    <source>
        <dbReference type="ARBA" id="ARBA00071157"/>
    </source>
</evidence>
<keyword evidence="10" id="KW-1185">Reference proteome</keyword>
<evidence type="ECO:0000313" key="9">
    <source>
        <dbReference type="EMBL" id="OCL26422.1"/>
    </source>
</evidence>
<comment type="subunit">
    <text evidence="2">Homotetramer.</text>
</comment>
<keyword evidence="4 7" id="KW-0663">Pyridoxal phosphate</keyword>
<evidence type="ECO:0000256" key="5">
    <source>
        <dbReference type="ARBA" id="ARBA00060995"/>
    </source>
</evidence>
<name>A0A1C0A866_9FIRM</name>
<organism evidence="9 10">
    <name type="scientific">Orenia metallireducens</name>
    <dbReference type="NCBI Taxonomy" id="1413210"/>
    <lineage>
        <taxon>Bacteria</taxon>
        <taxon>Bacillati</taxon>
        <taxon>Bacillota</taxon>
        <taxon>Clostridia</taxon>
        <taxon>Halanaerobiales</taxon>
        <taxon>Halobacteroidaceae</taxon>
        <taxon>Orenia</taxon>
    </lineage>
</organism>
<dbReference type="Gene3D" id="3.90.1150.10">
    <property type="entry name" value="Aspartate Aminotransferase, domain 1"/>
    <property type="match status" value="1"/>
</dbReference>
<accession>A0A1C0A866</accession>
<dbReference type="InterPro" id="IPR015424">
    <property type="entry name" value="PyrdxlP-dep_Trfase"/>
</dbReference>
<reference evidence="10" key="1">
    <citation type="submission" date="2016-07" db="EMBL/GenBank/DDBJ databases">
        <authorList>
            <person name="Florea S."/>
            <person name="Webb J.S."/>
            <person name="Jaromczyk J."/>
            <person name="Schardl C.L."/>
        </authorList>
    </citation>
    <scope>NUCLEOTIDE SEQUENCE [LARGE SCALE GENOMIC DNA]</scope>
    <source>
        <strain evidence="10">Z6</strain>
    </source>
</reference>
<dbReference type="GO" id="GO:0030170">
    <property type="term" value="F:pyridoxal phosphate binding"/>
    <property type="evidence" value="ECO:0007669"/>
    <property type="project" value="InterPro"/>
</dbReference>
<evidence type="ECO:0000256" key="4">
    <source>
        <dbReference type="ARBA" id="ARBA00022898"/>
    </source>
</evidence>
<dbReference type="CDD" id="cd00614">
    <property type="entry name" value="CGS_like"/>
    <property type="match status" value="1"/>
</dbReference>
<dbReference type="GO" id="GO:0016829">
    <property type="term" value="F:lyase activity"/>
    <property type="evidence" value="ECO:0007669"/>
    <property type="project" value="UniProtKB-KW"/>
</dbReference>
<proteinExistence type="inferred from homology"/>
<dbReference type="InterPro" id="IPR015422">
    <property type="entry name" value="PyrdxlP-dep_Trfase_small"/>
</dbReference>
<dbReference type="GO" id="GO:0071269">
    <property type="term" value="P:L-homocysteine biosynthetic process"/>
    <property type="evidence" value="ECO:0007669"/>
    <property type="project" value="TreeGrafter"/>
</dbReference>
<dbReference type="AlphaFoldDB" id="A0A1C0A866"/>
<dbReference type="GO" id="GO:0003961">
    <property type="term" value="F:O-acetylhomoserine aminocarboxypropyltransferase activity"/>
    <property type="evidence" value="ECO:0007669"/>
    <property type="project" value="TreeGrafter"/>
</dbReference>
<evidence type="ECO:0000256" key="3">
    <source>
        <dbReference type="ARBA" id="ARBA00022679"/>
    </source>
</evidence>
<dbReference type="PANTHER" id="PTHR43797:SF2">
    <property type="entry name" value="HOMOCYSTEINE_CYSTEINE SYNTHASE"/>
    <property type="match status" value="1"/>
</dbReference>
<dbReference type="Proteomes" id="UP000093514">
    <property type="component" value="Unassembled WGS sequence"/>
</dbReference>
<evidence type="ECO:0000313" key="10">
    <source>
        <dbReference type="Proteomes" id="UP000093514"/>
    </source>
</evidence>
<dbReference type="InterPro" id="IPR000277">
    <property type="entry name" value="Cys/Met-Metab_PyrdxlP-dep_enz"/>
</dbReference>
<dbReference type="PIRSF" id="PIRSF001434">
    <property type="entry name" value="CGS"/>
    <property type="match status" value="1"/>
</dbReference>
<evidence type="ECO:0000256" key="1">
    <source>
        <dbReference type="ARBA" id="ARBA00001933"/>
    </source>
</evidence>
<evidence type="ECO:0000256" key="7">
    <source>
        <dbReference type="PIRSR" id="PIRSR001434-2"/>
    </source>
</evidence>
<dbReference type="InterPro" id="IPR015421">
    <property type="entry name" value="PyrdxlP-dep_Trfase_major"/>
</dbReference>
<dbReference type="FunFam" id="3.90.1150.10:FF:000033">
    <property type="entry name" value="Cystathionine gamma-synthase"/>
    <property type="match status" value="1"/>
</dbReference>
<protein>
    <recommendedName>
        <fullName evidence="6">O-succinylhomoserine sulfhydrylase</fullName>
    </recommendedName>
</protein>
<dbReference type="FunFam" id="3.40.640.10:FF:000035">
    <property type="entry name" value="O-succinylhomoserine sulfhydrylase"/>
    <property type="match status" value="1"/>
</dbReference>
<dbReference type="PANTHER" id="PTHR43797">
    <property type="entry name" value="HOMOCYSTEINE/CYSTEINE SYNTHASE"/>
    <property type="match status" value="1"/>
</dbReference>
<dbReference type="OrthoDB" id="9780685at2"/>
<comment type="similarity">
    <text evidence="5">Belongs to the trans-sulfuration enzymes family. MetZ subfamily.</text>
</comment>
<evidence type="ECO:0000256" key="8">
    <source>
        <dbReference type="RuleBase" id="RU362118"/>
    </source>
</evidence>